<dbReference type="InterPro" id="IPR004827">
    <property type="entry name" value="bZIP"/>
</dbReference>
<evidence type="ECO:0000256" key="2">
    <source>
        <dbReference type="ARBA" id="ARBA00007163"/>
    </source>
</evidence>
<evidence type="ECO:0000256" key="1">
    <source>
        <dbReference type="ARBA" id="ARBA00004123"/>
    </source>
</evidence>
<dbReference type="CDD" id="cd14692">
    <property type="entry name" value="bZIP_ATF4"/>
    <property type="match status" value="1"/>
</dbReference>
<dbReference type="PANTHER" id="PTHR13044">
    <property type="entry name" value="ACTIVATING TRANSCRIPTION FACTOR ATF 4/5"/>
    <property type="match status" value="1"/>
</dbReference>
<evidence type="ECO:0000256" key="7">
    <source>
        <dbReference type="SAM" id="Coils"/>
    </source>
</evidence>
<dbReference type="GO" id="GO:0005634">
    <property type="term" value="C:nucleus"/>
    <property type="evidence" value="ECO:0007669"/>
    <property type="project" value="UniProtKB-SubCell"/>
</dbReference>
<dbReference type="InterPro" id="IPR046347">
    <property type="entry name" value="bZIP_sf"/>
</dbReference>
<keyword evidence="6" id="KW-0539">Nucleus</keyword>
<keyword evidence="10" id="KW-1185">Reference proteome</keyword>
<dbReference type="PROSITE" id="PS50217">
    <property type="entry name" value="BZIP"/>
    <property type="match status" value="1"/>
</dbReference>
<evidence type="ECO:0000259" key="8">
    <source>
        <dbReference type="PROSITE" id="PS50217"/>
    </source>
</evidence>
<dbReference type="GO" id="GO:0000977">
    <property type="term" value="F:RNA polymerase II transcription regulatory region sequence-specific DNA binding"/>
    <property type="evidence" value="ECO:0007669"/>
    <property type="project" value="TreeGrafter"/>
</dbReference>
<dbReference type="EMBL" id="BLXT01000588">
    <property type="protein sequence ID" value="GFN78389.1"/>
    <property type="molecule type" value="Genomic_DNA"/>
</dbReference>
<dbReference type="Pfam" id="PF00170">
    <property type="entry name" value="bZIP_1"/>
    <property type="match status" value="1"/>
</dbReference>
<evidence type="ECO:0000313" key="9">
    <source>
        <dbReference type="EMBL" id="GFN78389.1"/>
    </source>
</evidence>
<dbReference type="PROSITE" id="PS00036">
    <property type="entry name" value="BZIP_BASIC"/>
    <property type="match status" value="1"/>
</dbReference>
<accession>A0AAV3Y6H6</accession>
<keyword evidence="7" id="KW-0175">Coiled coil</keyword>
<dbReference type="SMART" id="SM00338">
    <property type="entry name" value="BRLZ"/>
    <property type="match status" value="1"/>
</dbReference>
<dbReference type="Gene3D" id="1.20.5.170">
    <property type="match status" value="1"/>
</dbReference>
<evidence type="ECO:0000256" key="3">
    <source>
        <dbReference type="ARBA" id="ARBA00023015"/>
    </source>
</evidence>
<feature type="domain" description="BZIP" evidence="8">
    <location>
        <begin position="288"/>
        <end position="351"/>
    </location>
</feature>
<evidence type="ECO:0000256" key="4">
    <source>
        <dbReference type="ARBA" id="ARBA00023125"/>
    </source>
</evidence>
<keyword evidence="4" id="KW-0238">DNA-binding</keyword>
<proteinExistence type="inferred from homology"/>
<evidence type="ECO:0000256" key="6">
    <source>
        <dbReference type="ARBA" id="ARBA00023242"/>
    </source>
</evidence>
<organism evidence="9 10">
    <name type="scientific">Plakobranchus ocellatus</name>
    <dbReference type="NCBI Taxonomy" id="259542"/>
    <lineage>
        <taxon>Eukaryota</taxon>
        <taxon>Metazoa</taxon>
        <taxon>Spiralia</taxon>
        <taxon>Lophotrochozoa</taxon>
        <taxon>Mollusca</taxon>
        <taxon>Gastropoda</taxon>
        <taxon>Heterobranchia</taxon>
        <taxon>Euthyneura</taxon>
        <taxon>Panpulmonata</taxon>
        <taxon>Sacoglossa</taxon>
        <taxon>Placobranchoidea</taxon>
        <taxon>Plakobranchidae</taxon>
        <taxon>Plakobranchus</taxon>
    </lineage>
</organism>
<evidence type="ECO:0000256" key="5">
    <source>
        <dbReference type="ARBA" id="ARBA00023163"/>
    </source>
</evidence>
<dbReference type="PANTHER" id="PTHR13044:SF14">
    <property type="entry name" value="CRYPTOCEPHAL, ISOFORM A"/>
    <property type="match status" value="1"/>
</dbReference>
<comment type="similarity">
    <text evidence="2">Belongs to the bZIP family.</text>
</comment>
<sequence length="360" mass="40136">MDLFEYSMLDGNWGLDLPFHQENGLFGDLKSEGHVGGTDFISFQPQDAAKPSFPNDAIDDEDGLGLEWMESSDLGVYFEKLGTVDAKLPLDSTLQEFTSLIATEQPVIEAQGHLQSKNKVLSSETLLPSHIWCNEDLVVLPESPEQVTPVIQLTSEFDGESSIISELDTDRIDTDLSSSLWNTQTINGELDFNSVSQASELISLSADDVDSIISSSEPASPASSPDKSSSIIKASPELYKVISTSTLGDLKRSLPYPKSKLSRKVLKSPPQRRVLAQPVPEHVIVEQVNKKDRKKMQNKNAAIRYRQKKREEALGIKSEEQQLEDYNIELKTKVEDLEREIKYMKNLMEDISKAKGLLFS</sequence>
<comment type="subcellular location">
    <subcellularLocation>
        <location evidence="1">Nucleus</location>
    </subcellularLocation>
</comment>
<dbReference type="GO" id="GO:0001228">
    <property type="term" value="F:DNA-binding transcription activator activity, RNA polymerase II-specific"/>
    <property type="evidence" value="ECO:0007669"/>
    <property type="project" value="TreeGrafter"/>
</dbReference>
<keyword evidence="3" id="KW-0805">Transcription regulation</keyword>
<gene>
    <name evidence="9" type="ORF">PoB_000489500</name>
</gene>
<comment type="caution">
    <text evidence="9">The sequence shown here is derived from an EMBL/GenBank/DDBJ whole genome shotgun (WGS) entry which is preliminary data.</text>
</comment>
<keyword evidence="5" id="KW-0804">Transcription</keyword>
<feature type="coiled-coil region" evidence="7">
    <location>
        <begin position="316"/>
        <end position="354"/>
    </location>
</feature>
<dbReference type="SUPFAM" id="SSF57959">
    <property type="entry name" value="Leucine zipper domain"/>
    <property type="match status" value="1"/>
</dbReference>
<name>A0AAV3Y6H6_9GAST</name>
<reference evidence="9 10" key="1">
    <citation type="journal article" date="2021" name="Elife">
        <title>Chloroplast acquisition without the gene transfer in kleptoplastic sea slugs, Plakobranchus ocellatus.</title>
        <authorList>
            <person name="Maeda T."/>
            <person name="Takahashi S."/>
            <person name="Yoshida T."/>
            <person name="Shimamura S."/>
            <person name="Takaki Y."/>
            <person name="Nagai Y."/>
            <person name="Toyoda A."/>
            <person name="Suzuki Y."/>
            <person name="Arimoto A."/>
            <person name="Ishii H."/>
            <person name="Satoh N."/>
            <person name="Nishiyama T."/>
            <person name="Hasebe M."/>
            <person name="Maruyama T."/>
            <person name="Minagawa J."/>
            <person name="Obokata J."/>
            <person name="Shigenobu S."/>
        </authorList>
    </citation>
    <scope>NUCLEOTIDE SEQUENCE [LARGE SCALE GENOMIC DNA]</scope>
</reference>
<evidence type="ECO:0000313" key="10">
    <source>
        <dbReference type="Proteomes" id="UP000735302"/>
    </source>
</evidence>
<dbReference type="AlphaFoldDB" id="A0AAV3Y6H6"/>
<dbReference type="Proteomes" id="UP000735302">
    <property type="component" value="Unassembled WGS sequence"/>
</dbReference>
<protein>
    <submittedName>
        <fullName evidence="9">Cyclic amp-dependent transcription factor atf-4</fullName>
    </submittedName>
</protein>